<sequence>MKNSRIILPLLMLLLTASAIPASADSGYQTVYSNWVNSGEIVQANGCYVNITVAGPGYVHAVVKSPEYPDGDVTISTGNSYYYYGVIKIYVVEVDESIGRALVDISKPVDSVETSGTTLTCDVPGQLALGGDSISFPIIIKNDNGDDKTYTLSSSSDAGWETGFMYGDKGIYKIYVPQGQSKTVNLVVETTASSDIGEKKVTAKVDSLSIDLYVYITSVNQTTEISSRYSSKISSIGEKSLYELSIKNIQSTENSYGLSVDGLPENWYYRFKESSTSTDEMAEVIVPADSVKTIILEIVPPYSVTEGEYNFTAKIETPDGVTIEKDLTLKLKSSVGMTVTSSKLAYDSKPGETFSIDVYVTNDGTGGTLTNVNPEVTAPDGWVINCYPEMISTIKAGETQKFTISVQSPGNIVASDYEVDIDVNSDQVMKEKTYRITIATESYIPYIGGAIIIMVLAGLVLVFRKYGRR</sequence>
<dbReference type="Pfam" id="PF10633">
    <property type="entry name" value="NPCBM_assoc"/>
    <property type="match status" value="1"/>
</dbReference>
<protein>
    <submittedName>
        <fullName evidence="3">Alpha-galactosidase</fullName>
    </submittedName>
</protein>
<dbReference type="EMBL" id="PGCK01000018">
    <property type="protein sequence ID" value="MCD1296336.1"/>
    <property type="molecule type" value="Genomic_DNA"/>
</dbReference>
<dbReference type="PANTHER" id="PTHR39198:SF1">
    <property type="entry name" value="ALPHA-GALACTOSIDASE NEW3 DOMAIN-CONTAINING PROTEIN"/>
    <property type="match status" value="1"/>
</dbReference>
<keyword evidence="1" id="KW-1133">Transmembrane helix</keyword>
<reference evidence="3 4" key="1">
    <citation type="submission" date="2017-11" db="EMBL/GenBank/DDBJ databases">
        <title>Isolation and Characterization of Family Methanocellaceae Species from Potential Methane Hydrate Area Offshore Southwestern Taiwan.</title>
        <authorList>
            <person name="Zhang W.-L."/>
            <person name="Chen W.-C."/>
            <person name="Lai M.-C."/>
            <person name="Chen S.-C."/>
        </authorList>
    </citation>
    <scope>NUCLEOTIDE SEQUENCE [LARGE SCALE GENOMIC DNA]</scope>
    <source>
        <strain evidence="3 4">CWC-04</strain>
    </source>
</reference>
<dbReference type="AlphaFoldDB" id="A0AAP2W8T1"/>
<evidence type="ECO:0000313" key="3">
    <source>
        <dbReference type="EMBL" id="MCD1296336.1"/>
    </source>
</evidence>
<evidence type="ECO:0000313" key="4">
    <source>
        <dbReference type="Proteomes" id="UP001320159"/>
    </source>
</evidence>
<evidence type="ECO:0000259" key="2">
    <source>
        <dbReference type="Pfam" id="PF10633"/>
    </source>
</evidence>
<feature type="transmembrane region" description="Helical" evidence="1">
    <location>
        <begin position="443"/>
        <end position="463"/>
    </location>
</feature>
<dbReference type="RefSeq" id="WP_230743335.1">
    <property type="nucleotide sequence ID" value="NZ_PGCK01000018.1"/>
</dbReference>
<keyword evidence="4" id="KW-1185">Reference proteome</keyword>
<accession>A0AAP2W8T1</accession>
<dbReference type="PANTHER" id="PTHR39198">
    <property type="entry name" value="HYPOTHETICAL MEMBRANE PROTEIN, CONSERVED"/>
    <property type="match status" value="1"/>
</dbReference>
<name>A0AAP2W8T1_9EURY</name>
<comment type="caution">
    <text evidence="3">The sequence shown here is derived from an EMBL/GenBank/DDBJ whole genome shotgun (WGS) entry which is preliminary data.</text>
</comment>
<evidence type="ECO:0000256" key="1">
    <source>
        <dbReference type="SAM" id="Phobius"/>
    </source>
</evidence>
<organism evidence="3 4">
    <name type="scientific">Methanooceanicella nereidis</name>
    <dbReference type="NCBI Taxonomy" id="2052831"/>
    <lineage>
        <taxon>Archaea</taxon>
        <taxon>Methanobacteriati</taxon>
        <taxon>Methanobacteriota</taxon>
        <taxon>Stenosarchaea group</taxon>
        <taxon>Methanomicrobia</taxon>
        <taxon>Methanocellales</taxon>
        <taxon>Methanocellaceae</taxon>
        <taxon>Methanooceanicella</taxon>
    </lineage>
</organism>
<dbReference type="Proteomes" id="UP001320159">
    <property type="component" value="Unassembled WGS sequence"/>
</dbReference>
<keyword evidence="1" id="KW-0472">Membrane</keyword>
<proteinExistence type="predicted"/>
<feature type="domain" description="Alpha-galactosidase NEW3" evidence="2">
    <location>
        <begin position="349"/>
        <end position="423"/>
    </location>
</feature>
<keyword evidence="1" id="KW-0812">Transmembrane</keyword>
<gene>
    <name evidence="3" type="ORF">CUJ83_15135</name>
</gene>
<dbReference type="InterPro" id="IPR018905">
    <property type="entry name" value="A-galactase_NEW3"/>
</dbReference>